<proteinExistence type="predicted"/>
<name>A0A0F9DQC1_9ZZZZ</name>
<comment type="caution">
    <text evidence="1">The sequence shown here is derived from an EMBL/GenBank/DDBJ whole genome shotgun (WGS) entry which is preliminary data.</text>
</comment>
<dbReference type="EMBL" id="LAZR01038325">
    <property type="protein sequence ID" value="KKL19861.1"/>
    <property type="molecule type" value="Genomic_DNA"/>
</dbReference>
<sequence length="140" mass="16646">MVDAYNISALDLAVTFRRELPSYIKSIFEKIKDQIEDLNFMFLNLTSLLSETGILLFLTEEQKEESNILTSLVEFYEEESIKMHLEIDLEETRQFTAEELEKTIIDLHAKINLEDLDRIYKFLNRIQNDLDQLRRNLILK</sequence>
<organism evidence="1">
    <name type="scientific">marine sediment metagenome</name>
    <dbReference type="NCBI Taxonomy" id="412755"/>
    <lineage>
        <taxon>unclassified sequences</taxon>
        <taxon>metagenomes</taxon>
        <taxon>ecological metagenomes</taxon>
    </lineage>
</organism>
<dbReference type="AlphaFoldDB" id="A0A0F9DQC1"/>
<evidence type="ECO:0000313" key="1">
    <source>
        <dbReference type="EMBL" id="KKL19861.1"/>
    </source>
</evidence>
<accession>A0A0F9DQC1</accession>
<gene>
    <name evidence="1" type="ORF">LCGC14_2461220</name>
</gene>
<reference evidence="1" key="1">
    <citation type="journal article" date="2015" name="Nature">
        <title>Complex archaea that bridge the gap between prokaryotes and eukaryotes.</title>
        <authorList>
            <person name="Spang A."/>
            <person name="Saw J.H."/>
            <person name="Jorgensen S.L."/>
            <person name="Zaremba-Niedzwiedzka K."/>
            <person name="Martijn J."/>
            <person name="Lind A.E."/>
            <person name="van Eijk R."/>
            <person name="Schleper C."/>
            <person name="Guy L."/>
            <person name="Ettema T.J."/>
        </authorList>
    </citation>
    <scope>NUCLEOTIDE SEQUENCE</scope>
</reference>
<protein>
    <submittedName>
        <fullName evidence="1">Uncharacterized protein</fullName>
    </submittedName>
</protein>